<dbReference type="RefSeq" id="WP_012763751.1">
    <property type="nucleotide sequence ID" value="NC_012880.1"/>
</dbReference>
<dbReference type="SUPFAM" id="SSF56801">
    <property type="entry name" value="Acetyl-CoA synthetase-like"/>
    <property type="match status" value="1"/>
</dbReference>
<evidence type="ECO:0000313" key="2">
    <source>
        <dbReference type="EMBL" id="ACS83928.1"/>
    </source>
</evidence>
<dbReference type="GO" id="GO:0044550">
    <property type="term" value="P:secondary metabolite biosynthetic process"/>
    <property type="evidence" value="ECO:0007669"/>
    <property type="project" value="TreeGrafter"/>
</dbReference>
<dbReference type="PANTHER" id="PTHR45527">
    <property type="entry name" value="NONRIBOSOMAL PEPTIDE SYNTHETASE"/>
    <property type="match status" value="1"/>
</dbReference>
<gene>
    <name evidence="2" type="ordered locus">Dd703_0109</name>
</gene>
<dbReference type="STRING" id="579405.Dd703_0109"/>
<dbReference type="PANTHER" id="PTHR45527:SF1">
    <property type="entry name" value="FATTY ACID SYNTHASE"/>
    <property type="match status" value="1"/>
</dbReference>
<dbReference type="InterPro" id="IPR045851">
    <property type="entry name" value="AMP-bd_C_sf"/>
</dbReference>
<dbReference type="Gene3D" id="3.40.50.12780">
    <property type="entry name" value="N-terminal domain of ligase-like"/>
    <property type="match status" value="1"/>
</dbReference>
<dbReference type="KEGG" id="dda:Dd703_0109"/>
<dbReference type="PROSITE" id="PS00455">
    <property type="entry name" value="AMP_BINDING"/>
    <property type="match status" value="1"/>
</dbReference>
<organism evidence="2 3">
    <name type="scientific">Musicola paradisiaca (strain Ech703)</name>
    <name type="common">Dickeya paradisiaca</name>
    <name type="synonym">Dickeya dadantii</name>
    <dbReference type="NCBI Taxonomy" id="579405"/>
    <lineage>
        <taxon>Bacteria</taxon>
        <taxon>Pseudomonadati</taxon>
        <taxon>Pseudomonadota</taxon>
        <taxon>Gammaproteobacteria</taxon>
        <taxon>Enterobacterales</taxon>
        <taxon>Pectobacteriaceae</taxon>
        <taxon>Musicola</taxon>
    </lineage>
</organism>
<feature type="domain" description="AMP-dependent synthetase/ligase" evidence="1">
    <location>
        <begin position="28"/>
        <end position="367"/>
    </location>
</feature>
<dbReference type="Pfam" id="PF00501">
    <property type="entry name" value="AMP-binding"/>
    <property type="match status" value="1"/>
</dbReference>
<proteinExistence type="predicted"/>
<dbReference type="InterPro" id="IPR000873">
    <property type="entry name" value="AMP-dep_synth/lig_dom"/>
</dbReference>
<keyword evidence="2" id="KW-0436">Ligase</keyword>
<dbReference type="HOGENOM" id="CLU_000022_2_12_6"/>
<dbReference type="GO" id="GO:0005737">
    <property type="term" value="C:cytoplasm"/>
    <property type="evidence" value="ECO:0007669"/>
    <property type="project" value="TreeGrafter"/>
</dbReference>
<dbReference type="GO" id="GO:0016874">
    <property type="term" value="F:ligase activity"/>
    <property type="evidence" value="ECO:0007669"/>
    <property type="project" value="UniProtKB-KW"/>
</dbReference>
<dbReference type="GO" id="GO:0031177">
    <property type="term" value="F:phosphopantetheine binding"/>
    <property type="evidence" value="ECO:0007669"/>
    <property type="project" value="TreeGrafter"/>
</dbReference>
<sequence length="516" mass="57364">MCLIASWQPLITLFARFEGTSAIACHHIDGCLTYRQLYLGALALAEQLDIATAGRTPRPPVLLFGHKNRVYLIAYWACLLTGHPIVPMETDNADARLRTIADSIQAGLLLNLTDEAAPDCGIPVIPVTMALCEQAAPSLSERCRRMGMDFGHDNIISGTAYIMFSSGTTGAPKGIRIGYPNLAHFVRWIEGRFPSPGAVSGNIRYCFDVSLYELWLAWLHLAPISTLDYRDIINTRKMIARHAETGVQTWVSTPSLTRNYLQDRQFRQENLPQLNTFIFCGEVLPKEMVEALWRAFPGCRIVNTYGPTECTVAVTACDITPEMMSDPAPLPIGRARPGVGIHLDTTAAQDGRGEILLCGAAVGEGYLNAAASQQARFFTTHNGVRGYRTGDLGSLRDGLLYFHGRKDDELKIQGYRISPGEIEHLLRQHPQVQDVIVSPWLRQGIPQALQAFVLSDQVDICPALATYLQRHVPAYMIPRFWYPIDDPTLNLNSKLDRRQIAEQTPNRGKRYVFVGS</sequence>
<dbReference type="InterPro" id="IPR042099">
    <property type="entry name" value="ANL_N_sf"/>
</dbReference>
<dbReference type="Proteomes" id="UP000002734">
    <property type="component" value="Chromosome"/>
</dbReference>
<accession>C6C6K9</accession>
<keyword evidence="3" id="KW-1185">Reference proteome</keyword>
<evidence type="ECO:0000259" key="1">
    <source>
        <dbReference type="Pfam" id="PF00501"/>
    </source>
</evidence>
<evidence type="ECO:0000313" key="3">
    <source>
        <dbReference type="Proteomes" id="UP000002734"/>
    </source>
</evidence>
<reference evidence="2" key="1">
    <citation type="submission" date="2009-06" db="EMBL/GenBank/DDBJ databases">
        <title>Complete sequence of Dickeya dadantii Ech703.</title>
        <authorList>
            <consortium name="US DOE Joint Genome Institute"/>
            <person name="Lucas S."/>
            <person name="Copeland A."/>
            <person name="Lapidus A."/>
            <person name="Glavina del Rio T."/>
            <person name="Dalin E."/>
            <person name="Tice H."/>
            <person name="Bruce D."/>
            <person name="Goodwin L."/>
            <person name="Pitluck S."/>
            <person name="Chertkov O."/>
            <person name="Brettin T."/>
            <person name="Detter J.C."/>
            <person name="Han C."/>
            <person name="Larimer F."/>
            <person name="Land M."/>
            <person name="Hauser L."/>
            <person name="Kyrpides N."/>
            <person name="Mikhailova N."/>
            <person name="Balakrishnan V."/>
            <person name="Glasner J."/>
            <person name="Perna N.T."/>
        </authorList>
    </citation>
    <scope>NUCLEOTIDE SEQUENCE [LARGE SCALE GENOMIC DNA]</scope>
    <source>
        <strain evidence="2">Ech703</strain>
    </source>
</reference>
<dbReference type="eggNOG" id="COG1020">
    <property type="taxonomic scope" value="Bacteria"/>
</dbReference>
<dbReference type="InterPro" id="IPR020845">
    <property type="entry name" value="AMP-binding_CS"/>
</dbReference>
<name>C6C6K9_MUSP7</name>
<dbReference type="GO" id="GO:0043041">
    <property type="term" value="P:amino acid activation for nonribosomal peptide biosynthetic process"/>
    <property type="evidence" value="ECO:0007669"/>
    <property type="project" value="TreeGrafter"/>
</dbReference>
<protein>
    <submittedName>
        <fullName evidence="2">AMP-dependent synthetase and ligase</fullName>
    </submittedName>
</protein>
<dbReference type="EMBL" id="CP001654">
    <property type="protein sequence ID" value="ACS83928.1"/>
    <property type="molecule type" value="Genomic_DNA"/>
</dbReference>
<dbReference type="AlphaFoldDB" id="C6C6K9"/>
<dbReference type="Gene3D" id="3.30.300.30">
    <property type="match status" value="1"/>
</dbReference>